<gene>
    <name evidence="2" type="ORF">CGL51_01715</name>
    <name evidence="1" type="ORF">CGL52_10060</name>
</gene>
<dbReference type="AlphaFoldDB" id="A0A371R134"/>
<dbReference type="Proteomes" id="UP000256877">
    <property type="component" value="Unassembled WGS sequence"/>
</dbReference>
<dbReference type="RefSeq" id="WP_116420456.1">
    <property type="nucleotide sequence ID" value="NZ_NMUE01000003.1"/>
</dbReference>
<organism evidence="1 3">
    <name type="scientific">Pyrobaculum aerophilum</name>
    <dbReference type="NCBI Taxonomy" id="13773"/>
    <lineage>
        <taxon>Archaea</taxon>
        <taxon>Thermoproteota</taxon>
        <taxon>Thermoprotei</taxon>
        <taxon>Thermoproteales</taxon>
        <taxon>Thermoproteaceae</taxon>
        <taxon>Pyrobaculum</taxon>
    </lineage>
</organism>
<evidence type="ECO:0000313" key="2">
    <source>
        <dbReference type="EMBL" id="RFA98080.1"/>
    </source>
</evidence>
<proteinExistence type="predicted"/>
<dbReference type="Proteomes" id="UP000257123">
    <property type="component" value="Unassembled WGS sequence"/>
</dbReference>
<name>A0A371R134_9CREN</name>
<comment type="caution">
    <text evidence="1">The sequence shown here is derived from an EMBL/GenBank/DDBJ whole genome shotgun (WGS) entry which is preliminary data.</text>
</comment>
<dbReference type="EMBL" id="NMUE01000003">
    <property type="protein sequence ID" value="RFA98080.1"/>
    <property type="molecule type" value="Genomic_DNA"/>
</dbReference>
<evidence type="ECO:0000313" key="3">
    <source>
        <dbReference type="Proteomes" id="UP000256877"/>
    </source>
</evidence>
<dbReference type="OrthoDB" id="27453at2157"/>
<reference evidence="3 4" key="1">
    <citation type="submission" date="2017-07" db="EMBL/GenBank/DDBJ databases">
        <title>Draft genome sequence of aerobic hyperthermophilic archaea, Pyrobaculum aerophilum YKB31 and YKB32.</title>
        <authorList>
            <person name="Mochizuki T."/>
            <person name="Berliner A.J."/>
            <person name="Yoshida-Takashima Y."/>
            <person name="Takaki Y."/>
            <person name="Nunoura T."/>
            <person name="Takai K."/>
        </authorList>
    </citation>
    <scope>NUCLEOTIDE SEQUENCE [LARGE SCALE GENOMIC DNA]</scope>
    <source>
        <strain evidence="2 4">YKB31</strain>
        <strain evidence="1 3">YKB32</strain>
    </source>
</reference>
<sequence length="273" mass="30144">MLIVGNARGELFVVKNGIARGPKGVEIPVPWSDEGIHYGSVVLKGGRVYKPGGELVAEYNLSLVPYGLYGDGYVMPRYGLFVRGESLYIMDLRNWAVVRRAKCLGKWDYMPVYPFADEKSLYCTDGYIAYVTPVEYGVIPAPCGVSYYVDVLNPGRGIVVDYEYTEEGLSVLAKVVSLRGEYIDTVEMEFRGARAVEVLSSNPFAVYVEDDSGTYILTRGSRISVEKPFFLTRAGVVVADVLNGVEKLKCVPAHVHGNYYVCGEEVLEIGERG</sequence>
<evidence type="ECO:0000313" key="4">
    <source>
        <dbReference type="Proteomes" id="UP000257123"/>
    </source>
</evidence>
<dbReference type="EMBL" id="NMUF01000031">
    <property type="protein sequence ID" value="RFA97124.1"/>
    <property type="molecule type" value="Genomic_DNA"/>
</dbReference>
<evidence type="ECO:0000313" key="1">
    <source>
        <dbReference type="EMBL" id="RFA97124.1"/>
    </source>
</evidence>
<accession>A0A371R134</accession>
<protein>
    <submittedName>
        <fullName evidence="1">Uncharacterized protein</fullName>
    </submittedName>
</protein>